<dbReference type="Pfam" id="PF15980">
    <property type="entry name" value="ComGF"/>
    <property type="match status" value="1"/>
</dbReference>
<feature type="chain" id="PRO_5045783855" description="Competence protein ComGF" evidence="1">
    <location>
        <begin position="23"/>
        <end position="127"/>
    </location>
</feature>
<gene>
    <name evidence="2" type="ORF">AAT16_07095</name>
</gene>
<evidence type="ECO:0008006" key="4">
    <source>
        <dbReference type="Google" id="ProtNLM"/>
    </source>
</evidence>
<organism evidence="2 3">
    <name type="scientific">Salinicoccus halodurans</name>
    <dbReference type="NCBI Taxonomy" id="407035"/>
    <lineage>
        <taxon>Bacteria</taxon>
        <taxon>Bacillati</taxon>
        <taxon>Bacillota</taxon>
        <taxon>Bacilli</taxon>
        <taxon>Bacillales</taxon>
        <taxon>Staphylococcaceae</taxon>
        <taxon>Salinicoccus</taxon>
    </lineage>
</organism>
<dbReference type="EMBL" id="CP011366">
    <property type="protein sequence ID" value="AKG75293.1"/>
    <property type="molecule type" value="Genomic_DNA"/>
</dbReference>
<reference evidence="2 3" key="1">
    <citation type="journal article" date="2015" name="Int. J. Syst. Evol. Microbiol.">
        <title>Complete genome sequence of Salinicoccus halodurans H3B36, isolated from the Qaidam Basin in China.</title>
        <authorList>
            <person name="Jiang K."/>
            <person name="Xue Y."/>
            <person name="Ma Y."/>
        </authorList>
    </citation>
    <scope>NUCLEOTIDE SEQUENCE [LARGE SCALE GENOMIC DNA]</scope>
    <source>
        <strain evidence="2 3">H3B36</strain>
    </source>
</reference>
<proteinExistence type="predicted"/>
<evidence type="ECO:0000313" key="3">
    <source>
        <dbReference type="Proteomes" id="UP000034029"/>
    </source>
</evidence>
<dbReference type="Proteomes" id="UP000034029">
    <property type="component" value="Chromosome"/>
</dbReference>
<dbReference type="InterPro" id="IPR016977">
    <property type="entry name" value="ComGF"/>
</dbReference>
<evidence type="ECO:0000313" key="2">
    <source>
        <dbReference type="EMBL" id="AKG75293.1"/>
    </source>
</evidence>
<accession>A0ABM5TBM1</accession>
<evidence type="ECO:0000256" key="1">
    <source>
        <dbReference type="SAM" id="SignalP"/>
    </source>
</evidence>
<protein>
    <recommendedName>
        <fullName evidence="4">Competence protein ComGF</fullName>
    </recommendedName>
</protein>
<keyword evidence="3" id="KW-1185">Reference proteome</keyword>
<feature type="signal peptide" evidence="1">
    <location>
        <begin position="1"/>
        <end position="22"/>
    </location>
</feature>
<keyword evidence="1" id="KW-0732">Signal</keyword>
<reference evidence="3" key="2">
    <citation type="submission" date="2015-04" db="EMBL/GenBank/DDBJ databases">
        <title>Complete genome sequence of Salinicoccus halodurans strain H3B36, isolated from the Qaidam basin of China.</title>
        <authorList>
            <person name="Ma Y."/>
            <person name="Jiang K."/>
            <person name="Xue Y."/>
        </authorList>
    </citation>
    <scope>NUCLEOTIDE SEQUENCE [LARGE SCALE GENOMIC DNA]</scope>
    <source>
        <strain evidence="3">H3B36</strain>
    </source>
</reference>
<name>A0ABM5TBM1_9STAP</name>
<sequence>MEALAALSVAALIMSAMPAAISYFETLDEYTHDFEADFFVLDITDVYNENNKTAVSSTGFSINFENDKRTVSYRKSGDRIIRSVDGSGFVTVMFGVENFNIKDSGKEVNLTVETENGDFNETFTFKK</sequence>